<organism evidence="1 2">
    <name type="scientific">Corchorus olitorius</name>
    <dbReference type="NCBI Taxonomy" id="93759"/>
    <lineage>
        <taxon>Eukaryota</taxon>
        <taxon>Viridiplantae</taxon>
        <taxon>Streptophyta</taxon>
        <taxon>Embryophyta</taxon>
        <taxon>Tracheophyta</taxon>
        <taxon>Spermatophyta</taxon>
        <taxon>Magnoliopsida</taxon>
        <taxon>eudicotyledons</taxon>
        <taxon>Gunneridae</taxon>
        <taxon>Pentapetalae</taxon>
        <taxon>rosids</taxon>
        <taxon>malvids</taxon>
        <taxon>Malvales</taxon>
        <taxon>Malvaceae</taxon>
        <taxon>Grewioideae</taxon>
        <taxon>Apeibeae</taxon>
        <taxon>Corchorus</taxon>
    </lineage>
</organism>
<proteinExistence type="predicted"/>
<dbReference type="OrthoDB" id="1934862at2759"/>
<gene>
    <name evidence="1" type="ORF">COLO4_09190</name>
</gene>
<accession>A0A1R3KCY3</accession>
<evidence type="ECO:0000313" key="2">
    <source>
        <dbReference type="Proteomes" id="UP000187203"/>
    </source>
</evidence>
<dbReference type="Pfam" id="PF08284">
    <property type="entry name" value="RVP_2"/>
    <property type="match status" value="1"/>
</dbReference>
<dbReference type="InterPro" id="IPR021109">
    <property type="entry name" value="Peptidase_aspartic_dom_sf"/>
</dbReference>
<dbReference type="GO" id="GO:0004190">
    <property type="term" value="F:aspartic-type endopeptidase activity"/>
    <property type="evidence" value="ECO:0007669"/>
    <property type="project" value="InterPro"/>
</dbReference>
<dbReference type="AlphaFoldDB" id="A0A1R3KCY3"/>
<dbReference type="GO" id="GO:0006508">
    <property type="term" value="P:proteolysis"/>
    <property type="evidence" value="ECO:0007669"/>
    <property type="project" value="InterPro"/>
</dbReference>
<dbReference type="PROSITE" id="PS00141">
    <property type="entry name" value="ASP_PROTEASE"/>
    <property type="match status" value="1"/>
</dbReference>
<dbReference type="Proteomes" id="UP000187203">
    <property type="component" value="Unassembled WGS sequence"/>
</dbReference>
<dbReference type="CDD" id="cd00303">
    <property type="entry name" value="retropepsin_like"/>
    <property type="match status" value="1"/>
</dbReference>
<protein>
    <submittedName>
        <fullName evidence="1">Aspartic peptidase</fullName>
    </submittedName>
</protein>
<name>A0A1R3KCY3_9ROSI</name>
<dbReference type="Gene3D" id="2.40.70.10">
    <property type="entry name" value="Acid Proteases"/>
    <property type="match status" value="1"/>
</dbReference>
<sequence length="399" mass="43060">MPPKPQQTSEDVVAQVTAAITAQLQEFQLSLDAKYASLDARYNALTSSLSDQHSAIHDLHAQVARLDKPSSSTPPCALLPSQILKAQKSTETQFPPPPDSLAIKSPRIHLSTFDGSDPLDWIFQAEHGLFPQIQREMATLKLQTLSEAGDCAALIEEKLADSSSSVSYPAVAPGRPTRSETENSMALSLASIPLPHPPDLDDNDPSSFHVSLHALQGSTSYKTMKMTGSLMGHKVRVLIDSGSTHNLIQPRVAKLLGLRLVPAPPFSVVVGNGERLHCTGKVPSITIGLQSHNFTLDLFLLDIWGADVVLGVQWLAQIGPFLADYKALYMTFYDPYGNVVILHGDTPTQVSPATGQQGKQLWAQAIARADKGFSVANGLVFFHGRVVIPEGHTLQTTSL</sequence>
<comment type="caution">
    <text evidence="1">The sequence shown here is derived from an EMBL/GenBank/DDBJ whole genome shotgun (WGS) entry which is preliminary data.</text>
</comment>
<dbReference type="EMBL" id="AWUE01014132">
    <property type="protein sequence ID" value="OMP04936.1"/>
    <property type="molecule type" value="Genomic_DNA"/>
</dbReference>
<evidence type="ECO:0000313" key="1">
    <source>
        <dbReference type="EMBL" id="OMP04936.1"/>
    </source>
</evidence>
<keyword evidence="2" id="KW-1185">Reference proteome</keyword>
<dbReference type="SUPFAM" id="SSF50630">
    <property type="entry name" value="Acid proteases"/>
    <property type="match status" value="1"/>
</dbReference>
<reference evidence="2" key="1">
    <citation type="submission" date="2013-09" db="EMBL/GenBank/DDBJ databases">
        <title>Corchorus olitorius genome sequencing.</title>
        <authorList>
            <person name="Alam M."/>
            <person name="Haque M.S."/>
            <person name="Islam M.S."/>
            <person name="Emdad E.M."/>
            <person name="Islam M.M."/>
            <person name="Ahmed B."/>
            <person name="Halim A."/>
            <person name="Hossen Q.M.M."/>
            <person name="Hossain M.Z."/>
            <person name="Ahmed R."/>
            <person name="Khan M.M."/>
            <person name="Islam R."/>
            <person name="Rashid M.M."/>
            <person name="Khan S.A."/>
            <person name="Rahman M.S."/>
            <person name="Alam M."/>
            <person name="Yahiya A.S."/>
            <person name="Khan M.S."/>
            <person name="Azam M.S."/>
            <person name="Haque T."/>
            <person name="Lashkar M.Z.H."/>
            <person name="Akhand A.I."/>
            <person name="Morshed G."/>
            <person name="Roy S."/>
            <person name="Uddin K.S."/>
            <person name="Rabeya T."/>
            <person name="Hossain A.S."/>
            <person name="Chowdhury A."/>
            <person name="Snigdha A.R."/>
            <person name="Mortoza M.S."/>
            <person name="Matin S.A."/>
            <person name="Hoque S.M.E."/>
            <person name="Islam M.K."/>
            <person name="Roy D.K."/>
            <person name="Haider R."/>
            <person name="Moosa M.M."/>
            <person name="Elias S.M."/>
            <person name="Hasan A.M."/>
            <person name="Jahan S."/>
            <person name="Shafiuddin M."/>
            <person name="Mahmood N."/>
            <person name="Shommy N.S."/>
        </authorList>
    </citation>
    <scope>NUCLEOTIDE SEQUENCE [LARGE SCALE GENOMIC DNA]</scope>
    <source>
        <strain evidence="2">cv. O-4</strain>
    </source>
</reference>
<dbReference type="InterPro" id="IPR001969">
    <property type="entry name" value="Aspartic_peptidase_AS"/>
</dbReference>